<reference evidence="1 2" key="1">
    <citation type="submission" date="2020-08" db="EMBL/GenBank/DDBJ databases">
        <title>Genomic Encyclopedia of Type Strains, Phase III (KMG-III): the genomes of soil and plant-associated and newly described type strains.</title>
        <authorList>
            <person name="Whitman W."/>
        </authorList>
    </citation>
    <scope>NUCLEOTIDE SEQUENCE [LARGE SCALE GENOMIC DNA]</scope>
    <source>
        <strain evidence="1 2">CECT 3273</strain>
    </source>
</reference>
<accession>A0A7W7VA52</accession>
<gene>
    <name evidence="1" type="ORF">FHS37_006692</name>
</gene>
<sequence length="135" mass="14373">MPSFDTLAHANGLREALDQLDVWLARERETALDATLPVEERVSAGVAYSELVHTLRVHLGAARDALPVLETRQAYSPVAATGPERSPEAARLWAAAAAAESAAAVLSAVLQMLPLDGGRVRDRAALEDPHMDLGD</sequence>
<organism evidence="1 2">
    <name type="scientific">Streptomyces griseomycini</name>
    <dbReference type="NCBI Taxonomy" id="66895"/>
    <lineage>
        <taxon>Bacteria</taxon>
        <taxon>Bacillati</taxon>
        <taxon>Actinomycetota</taxon>
        <taxon>Actinomycetes</taxon>
        <taxon>Kitasatosporales</taxon>
        <taxon>Streptomycetaceae</taxon>
        <taxon>Streptomyces</taxon>
    </lineage>
</organism>
<dbReference type="AlphaFoldDB" id="A0A7W7VA52"/>
<keyword evidence="2" id="KW-1185">Reference proteome</keyword>
<evidence type="ECO:0000313" key="2">
    <source>
        <dbReference type="Proteomes" id="UP000579523"/>
    </source>
</evidence>
<comment type="caution">
    <text evidence="1">The sequence shown here is derived from an EMBL/GenBank/DDBJ whole genome shotgun (WGS) entry which is preliminary data.</text>
</comment>
<name>A0A7W7VA52_9ACTN</name>
<dbReference type="Proteomes" id="UP000579523">
    <property type="component" value="Unassembled WGS sequence"/>
</dbReference>
<dbReference type="RefSeq" id="WP_184828052.1">
    <property type="nucleotide sequence ID" value="NZ_BMTK01000036.1"/>
</dbReference>
<proteinExistence type="predicted"/>
<dbReference type="EMBL" id="JACHJI010000017">
    <property type="protein sequence ID" value="MBB4902595.1"/>
    <property type="molecule type" value="Genomic_DNA"/>
</dbReference>
<protein>
    <submittedName>
        <fullName evidence="1">Uncharacterized protein</fullName>
    </submittedName>
</protein>
<evidence type="ECO:0000313" key="1">
    <source>
        <dbReference type="EMBL" id="MBB4902595.1"/>
    </source>
</evidence>